<gene>
    <name evidence="12" type="primary">secG</name>
    <name evidence="12" type="ORF">NCTC13063_00866</name>
</gene>
<dbReference type="GO" id="GO:0005886">
    <property type="term" value="C:plasma membrane"/>
    <property type="evidence" value="ECO:0007669"/>
    <property type="project" value="UniProtKB-SubCell"/>
</dbReference>
<evidence type="ECO:0000256" key="10">
    <source>
        <dbReference type="RuleBase" id="RU365087"/>
    </source>
</evidence>
<dbReference type="InterPro" id="IPR004692">
    <property type="entry name" value="SecG"/>
</dbReference>
<evidence type="ECO:0000256" key="9">
    <source>
        <dbReference type="ARBA" id="ARBA00023136"/>
    </source>
</evidence>
<name>A0AAQ1ZIS7_9BACT</name>
<dbReference type="GeneID" id="93536308"/>
<reference evidence="12 13" key="1">
    <citation type="submission" date="2018-06" db="EMBL/GenBank/DDBJ databases">
        <authorList>
            <consortium name="Pathogen Informatics"/>
            <person name="Doyle S."/>
        </authorList>
    </citation>
    <scope>NUCLEOTIDE SEQUENCE [LARGE SCALE GENOMIC DNA]</scope>
    <source>
        <strain evidence="12 13">NCTC13063</strain>
    </source>
</reference>
<dbReference type="GO" id="GO:0015450">
    <property type="term" value="F:protein-transporting ATPase activity"/>
    <property type="evidence" value="ECO:0007669"/>
    <property type="project" value="UniProtKB-UniRule"/>
</dbReference>
<dbReference type="GO" id="GO:0009306">
    <property type="term" value="P:protein secretion"/>
    <property type="evidence" value="ECO:0007669"/>
    <property type="project" value="UniProtKB-UniRule"/>
</dbReference>
<feature type="transmembrane region" description="Helical" evidence="10">
    <location>
        <begin position="53"/>
        <end position="72"/>
    </location>
</feature>
<dbReference type="PRINTS" id="PR01651">
    <property type="entry name" value="SECGEXPORT"/>
</dbReference>
<proteinExistence type="inferred from homology"/>
<dbReference type="GO" id="GO:0065002">
    <property type="term" value="P:intracellular protein transmembrane transport"/>
    <property type="evidence" value="ECO:0007669"/>
    <property type="project" value="TreeGrafter"/>
</dbReference>
<dbReference type="NCBIfam" id="TIGR00810">
    <property type="entry name" value="secG"/>
    <property type="match status" value="1"/>
</dbReference>
<keyword evidence="4 10" id="KW-1003">Cell membrane</keyword>
<comment type="subcellular location">
    <subcellularLocation>
        <location evidence="1 10">Cell membrane</location>
        <topology evidence="1 10">Multi-pass membrane protein</topology>
    </subcellularLocation>
</comment>
<comment type="caution">
    <text evidence="12">The sequence shown here is derived from an EMBL/GenBank/DDBJ whole genome shotgun (WGS) entry which is preliminary data.</text>
</comment>
<dbReference type="GO" id="GO:0043952">
    <property type="term" value="P:protein transport by the Sec complex"/>
    <property type="evidence" value="ECO:0007669"/>
    <property type="project" value="TreeGrafter"/>
</dbReference>
<evidence type="ECO:0000256" key="2">
    <source>
        <dbReference type="ARBA" id="ARBA00008445"/>
    </source>
</evidence>
<evidence type="ECO:0000313" key="13">
    <source>
        <dbReference type="Proteomes" id="UP000255283"/>
    </source>
</evidence>
<evidence type="ECO:0000256" key="3">
    <source>
        <dbReference type="ARBA" id="ARBA00022448"/>
    </source>
</evidence>
<evidence type="ECO:0000256" key="4">
    <source>
        <dbReference type="ARBA" id="ARBA00022475"/>
    </source>
</evidence>
<dbReference type="Pfam" id="PF03840">
    <property type="entry name" value="SecG"/>
    <property type="match status" value="1"/>
</dbReference>
<dbReference type="AlphaFoldDB" id="A0AAQ1ZIS7"/>
<evidence type="ECO:0000256" key="8">
    <source>
        <dbReference type="ARBA" id="ARBA00023010"/>
    </source>
</evidence>
<dbReference type="RefSeq" id="WP_004345600.1">
    <property type="nucleotide sequence ID" value="NZ_CALLWX010000024.1"/>
</dbReference>
<keyword evidence="7 10" id="KW-1133">Transmembrane helix</keyword>
<feature type="region of interest" description="Disordered" evidence="11">
    <location>
        <begin position="78"/>
        <end position="128"/>
    </location>
</feature>
<keyword evidence="6 10" id="KW-0653">Protein transport</keyword>
<keyword evidence="3 10" id="KW-0813">Transport</keyword>
<organism evidence="12 13">
    <name type="scientific">Segatella buccae</name>
    <dbReference type="NCBI Taxonomy" id="28126"/>
    <lineage>
        <taxon>Bacteria</taxon>
        <taxon>Pseudomonadati</taxon>
        <taxon>Bacteroidota</taxon>
        <taxon>Bacteroidia</taxon>
        <taxon>Bacteroidales</taxon>
        <taxon>Prevotellaceae</taxon>
        <taxon>Segatella</taxon>
    </lineage>
</organism>
<sequence length="128" mass="12825">MYTLLVTVIVLVSFLMIGIVLVQESKGGGLASNFQSANQLFGVRTAHNGVEKITWALAVLMVVISVACAYVAPVAKSDGSVMEGATTEQTATPAMPGASNDAAAGAQKAAPAATQAPAAPKVPASPAK</sequence>
<comment type="function">
    <text evidence="10">Involved in protein export. Participates in an early event of protein translocation.</text>
</comment>
<evidence type="ECO:0000256" key="6">
    <source>
        <dbReference type="ARBA" id="ARBA00022927"/>
    </source>
</evidence>
<evidence type="ECO:0000313" key="12">
    <source>
        <dbReference type="EMBL" id="SUB79598.1"/>
    </source>
</evidence>
<evidence type="ECO:0000256" key="5">
    <source>
        <dbReference type="ARBA" id="ARBA00022692"/>
    </source>
</evidence>
<evidence type="ECO:0000256" key="11">
    <source>
        <dbReference type="SAM" id="MobiDB-lite"/>
    </source>
</evidence>
<keyword evidence="9 10" id="KW-0472">Membrane</keyword>
<evidence type="ECO:0000256" key="1">
    <source>
        <dbReference type="ARBA" id="ARBA00004651"/>
    </source>
</evidence>
<keyword evidence="8 10" id="KW-0811">Translocation</keyword>
<protein>
    <recommendedName>
        <fullName evidence="10">Protein-export membrane protein SecG</fullName>
    </recommendedName>
</protein>
<comment type="similarity">
    <text evidence="2 10">Belongs to the SecG family.</text>
</comment>
<dbReference type="PANTHER" id="PTHR34182:SF1">
    <property type="entry name" value="PROTEIN-EXPORT MEMBRANE PROTEIN SECG"/>
    <property type="match status" value="1"/>
</dbReference>
<keyword evidence="5 10" id="KW-0812">Transmembrane</keyword>
<evidence type="ECO:0000256" key="7">
    <source>
        <dbReference type="ARBA" id="ARBA00022989"/>
    </source>
</evidence>
<accession>A0AAQ1ZIS7</accession>
<feature type="compositionally biased region" description="Low complexity" evidence="11">
    <location>
        <begin position="93"/>
        <end position="128"/>
    </location>
</feature>
<dbReference type="EMBL" id="UGTJ01000001">
    <property type="protein sequence ID" value="SUB79598.1"/>
    <property type="molecule type" value="Genomic_DNA"/>
</dbReference>
<comment type="caution">
    <text evidence="10">Lacks conserved residue(s) required for the propagation of feature annotation.</text>
</comment>
<dbReference type="PANTHER" id="PTHR34182">
    <property type="entry name" value="PROTEIN-EXPORT MEMBRANE PROTEIN SECG"/>
    <property type="match status" value="1"/>
</dbReference>
<dbReference type="Proteomes" id="UP000255283">
    <property type="component" value="Unassembled WGS sequence"/>
</dbReference>